<comment type="similarity">
    <text evidence="1">Belongs to the peptidase S51 family.</text>
</comment>
<dbReference type="InterPro" id="IPR005320">
    <property type="entry name" value="Peptidase_S51"/>
</dbReference>
<evidence type="ECO:0000313" key="5">
    <source>
        <dbReference type="EMBL" id="GAC80091.1"/>
    </source>
</evidence>
<sequence length="186" mass="19611">MHLLLLSLGDGALTRFVAERVSKPASDVRIGVVAGAGRELLHDRGYTTVDDFSFDDVDAVYVGGGNTFRILGDLRRSGMDLELAARVRAGLPYIGLSAGSVIVGPDIEPAALLDDPAEAPELGSTAGLGLIDQVVIPHAGGMLPAYPSSLIAQTLRTYGPRFPLLPVDDDQAVEVHDSTLRLIRSP</sequence>
<dbReference type="STRING" id="410332.SAMN04488550_1718"/>
<dbReference type="SUPFAM" id="SSF52317">
    <property type="entry name" value="Class I glutamine amidotransferase-like"/>
    <property type="match status" value="1"/>
</dbReference>
<evidence type="ECO:0000256" key="2">
    <source>
        <dbReference type="ARBA" id="ARBA00022670"/>
    </source>
</evidence>
<accession>M3TF65</accession>
<keyword evidence="2" id="KW-0645">Protease</keyword>
<dbReference type="PANTHER" id="PTHR20842">
    <property type="entry name" value="PROTEASE S51 ALPHA-ASPARTYL DIPEPTIDASE"/>
    <property type="match status" value="1"/>
</dbReference>
<keyword evidence="3" id="KW-0378">Hydrolase</keyword>
<evidence type="ECO:0000256" key="1">
    <source>
        <dbReference type="ARBA" id="ARBA00006534"/>
    </source>
</evidence>
<dbReference type="GO" id="GO:0006508">
    <property type="term" value="P:proteolysis"/>
    <property type="evidence" value="ECO:0007669"/>
    <property type="project" value="UniProtKB-KW"/>
</dbReference>
<dbReference type="InterPro" id="IPR029062">
    <property type="entry name" value="Class_I_gatase-like"/>
</dbReference>
<dbReference type="Gene3D" id="3.40.50.880">
    <property type="match status" value="1"/>
</dbReference>
<keyword evidence="6" id="KW-1185">Reference proteome</keyword>
<dbReference type="AlphaFoldDB" id="M3TF65"/>
<protein>
    <recommendedName>
        <fullName evidence="7">Peptidase S51 family protein</fullName>
    </recommendedName>
</protein>
<dbReference type="PANTHER" id="PTHR20842:SF0">
    <property type="entry name" value="ALPHA-ASPARTYL DIPEPTIDASE"/>
    <property type="match status" value="1"/>
</dbReference>
<evidence type="ECO:0000313" key="6">
    <source>
        <dbReference type="Proteomes" id="UP000035009"/>
    </source>
</evidence>
<dbReference type="eggNOG" id="COG3340">
    <property type="taxonomic scope" value="Bacteria"/>
</dbReference>
<gene>
    <name evidence="5" type="ORF">GM1_014_00840</name>
</gene>
<dbReference type="Proteomes" id="UP000035009">
    <property type="component" value="Unassembled WGS sequence"/>
</dbReference>
<dbReference type="OrthoDB" id="3373764at2"/>
<dbReference type="EMBL" id="BAOP01000014">
    <property type="protein sequence ID" value="GAC80091.1"/>
    <property type="molecule type" value="Genomic_DNA"/>
</dbReference>
<reference evidence="5 6" key="1">
    <citation type="submission" date="2013-02" db="EMBL/GenBank/DDBJ databases">
        <title>Whole genome shotgun sequence of Gordonia malaquae NBRC 108250.</title>
        <authorList>
            <person name="Yoshida I."/>
            <person name="Hosoyama A."/>
            <person name="Tsuchikane K."/>
            <person name="Ando Y."/>
            <person name="Baba S."/>
            <person name="Ohji S."/>
            <person name="Hamada M."/>
            <person name="Tamura T."/>
            <person name="Yamazoe A."/>
            <person name="Yamazaki S."/>
            <person name="Fujita N."/>
        </authorList>
    </citation>
    <scope>NUCLEOTIDE SEQUENCE [LARGE SCALE GENOMIC DNA]</scope>
    <source>
        <strain evidence="5 6">NBRC 108250</strain>
    </source>
</reference>
<comment type="caution">
    <text evidence="5">The sequence shown here is derived from an EMBL/GenBank/DDBJ whole genome shotgun (WGS) entry which is preliminary data.</text>
</comment>
<evidence type="ECO:0000256" key="3">
    <source>
        <dbReference type="ARBA" id="ARBA00022801"/>
    </source>
</evidence>
<evidence type="ECO:0000256" key="4">
    <source>
        <dbReference type="ARBA" id="ARBA00022825"/>
    </source>
</evidence>
<dbReference type="RefSeq" id="WP_008378879.1">
    <property type="nucleotide sequence ID" value="NZ_BAOP01000014.1"/>
</dbReference>
<name>M3TF65_GORML</name>
<dbReference type="Pfam" id="PF03575">
    <property type="entry name" value="Peptidase_S51"/>
    <property type="match status" value="1"/>
</dbReference>
<evidence type="ECO:0008006" key="7">
    <source>
        <dbReference type="Google" id="ProtNLM"/>
    </source>
</evidence>
<dbReference type="GO" id="GO:0008236">
    <property type="term" value="F:serine-type peptidase activity"/>
    <property type="evidence" value="ECO:0007669"/>
    <property type="project" value="UniProtKB-KW"/>
</dbReference>
<organism evidence="5 6">
    <name type="scientific">Gordonia malaquae NBRC 108250</name>
    <dbReference type="NCBI Taxonomy" id="1223542"/>
    <lineage>
        <taxon>Bacteria</taxon>
        <taxon>Bacillati</taxon>
        <taxon>Actinomycetota</taxon>
        <taxon>Actinomycetes</taxon>
        <taxon>Mycobacteriales</taxon>
        <taxon>Gordoniaceae</taxon>
        <taxon>Gordonia</taxon>
    </lineage>
</organism>
<keyword evidence="4" id="KW-0720">Serine protease</keyword>
<proteinExistence type="inferred from homology"/>